<keyword evidence="4" id="KW-1185">Reference proteome</keyword>
<feature type="compositionally biased region" description="Polar residues" evidence="1">
    <location>
        <begin position="3161"/>
        <end position="3170"/>
    </location>
</feature>
<feature type="compositionally biased region" description="Polar residues" evidence="1">
    <location>
        <begin position="1997"/>
        <end position="2008"/>
    </location>
</feature>
<accession>A0AAD9J284</accession>
<gene>
    <name evidence="3" type="ORF">LSH36_769g00090</name>
</gene>
<feature type="region of interest" description="Disordered" evidence="1">
    <location>
        <begin position="573"/>
        <end position="603"/>
    </location>
</feature>
<feature type="compositionally biased region" description="Low complexity" evidence="1">
    <location>
        <begin position="921"/>
        <end position="937"/>
    </location>
</feature>
<feature type="region of interest" description="Disordered" evidence="1">
    <location>
        <begin position="3006"/>
        <end position="3119"/>
    </location>
</feature>
<feature type="region of interest" description="Disordered" evidence="1">
    <location>
        <begin position="2824"/>
        <end position="2859"/>
    </location>
</feature>
<feature type="compositionally biased region" description="Basic and acidic residues" evidence="1">
    <location>
        <begin position="2848"/>
        <end position="2858"/>
    </location>
</feature>
<proteinExistence type="predicted"/>
<feature type="region of interest" description="Disordered" evidence="1">
    <location>
        <begin position="3134"/>
        <end position="3153"/>
    </location>
</feature>
<feature type="compositionally biased region" description="Polar residues" evidence="1">
    <location>
        <begin position="2075"/>
        <end position="2108"/>
    </location>
</feature>
<feature type="region of interest" description="Disordered" evidence="1">
    <location>
        <begin position="1819"/>
        <end position="1840"/>
    </location>
</feature>
<evidence type="ECO:0000313" key="4">
    <source>
        <dbReference type="Proteomes" id="UP001208570"/>
    </source>
</evidence>
<feature type="compositionally biased region" description="Polar residues" evidence="1">
    <location>
        <begin position="1586"/>
        <end position="1599"/>
    </location>
</feature>
<feature type="region of interest" description="Disordered" evidence="1">
    <location>
        <begin position="1855"/>
        <end position="1874"/>
    </location>
</feature>
<feature type="region of interest" description="Disordered" evidence="1">
    <location>
        <begin position="371"/>
        <end position="425"/>
    </location>
</feature>
<feature type="region of interest" description="Disordered" evidence="1">
    <location>
        <begin position="1901"/>
        <end position="1931"/>
    </location>
</feature>
<dbReference type="EMBL" id="JAODUP010000769">
    <property type="protein sequence ID" value="KAK2144305.1"/>
    <property type="molecule type" value="Genomic_DNA"/>
</dbReference>
<evidence type="ECO:0000313" key="3">
    <source>
        <dbReference type="EMBL" id="KAK2144305.1"/>
    </source>
</evidence>
<feature type="region of interest" description="Disordered" evidence="1">
    <location>
        <begin position="2241"/>
        <end position="2362"/>
    </location>
</feature>
<comment type="caution">
    <text evidence="3">The sequence shown here is derived from an EMBL/GenBank/DDBJ whole genome shotgun (WGS) entry which is preliminary data.</text>
</comment>
<feature type="compositionally biased region" description="Polar residues" evidence="1">
    <location>
        <begin position="2834"/>
        <end position="2846"/>
    </location>
</feature>
<feature type="region of interest" description="Disordered" evidence="1">
    <location>
        <begin position="809"/>
        <end position="877"/>
    </location>
</feature>
<keyword evidence="2" id="KW-1133">Transmembrane helix</keyword>
<feature type="region of interest" description="Disordered" evidence="1">
    <location>
        <begin position="2958"/>
        <end position="2992"/>
    </location>
</feature>
<organism evidence="3 4">
    <name type="scientific">Paralvinella palmiformis</name>
    <dbReference type="NCBI Taxonomy" id="53620"/>
    <lineage>
        <taxon>Eukaryota</taxon>
        <taxon>Metazoa</taxon>
        <taxon>Spiralia</taxon>
        <taxon>Lophotrochozoa</taxon>
        <taxon>Annelida</taxon>
        <taxon>Polychaeta</taxon>
        <taxon>Sedentaria</taxon>
        <taxon>Canalipalpata</taxon>
        <taxon>Terebellida</taxon>
        <taxon>Terebelliformia</taxon>
        <taxon>Alvinellidae</taxon>
        <taxon>Paralvinella</taxon>
    </lineage>
</organism>
<feature type="compositionally biased region" description="Basic and acidic residues" evidence="1">
    <location>
        <begin position="3274"/>
        <end position="3287"/>
    </location>
</feature>
<feature type="compositionally biased region" description="Polar residues" evidence="1">
    <location>
        <begin position="1903"/>
        <end position="1917"/>
    </location>
</feature>
<keyword evidence="2" id="KW-0472">Membrane</keyword>
<name>A0AAD9J284_9ANNE</name>
<feature type="region of interest" description="Disordered" evidence="1">
    <location>
        <begin position="3161"/>
        <end position="3295"/>
    </location>
</feature>
<evidence type="ECO:0000256" key="1">
    <source>
        <dbReference type="SAM" id="MobiDB-lite"/>
    </source>
</evidence>
<feature type="region of interest" description="Disordered" evidence="1">
    <location>
        <begin position="1574"/>
        <end position="1599"/>
    </location>
</feature>
<feature type="compositionally biased region" description="Polar residues" evidence="1">
    <location>
        <begin position="594"/>
        <end position="603"/>
    </location>
</feature>
<feature type="compositionally biased region" description="Polar residues" evidence="1">
    <location>
        <begin position="3033"/>
        <end position="3043"/>
    </location>
</feature>
<feature type="transmembrane region" description="Helical" evidence="2">
    <location>
        <begin position="3450"/>
        <end position="3472"/>
    </location>
</feature>
<feature type="region of interest" description="Disordered" evidence="1">
    <location>
        <begin position="2631"/>
        <end position="2663"/>
    </location>
</feature>
<evidence type="ECO:0000256" key="2">
    <source>
        <dbReference type="SAM" id="Phobius"/>
    </source>
</evidence>
<feature type="compositionally biased region" description="Polar residues" evidence="1">
    <location>
        <begin position="3183"/>
        <end position="3203"/>
    </location>
</feature>
<feature type="region of interest" description="Disordered" evidence="1">
    <location>
        <begin position="245"/>
        <end position="267"/>
    </location>
</feature>
<feature type="region of interest" description="Disordered" evidence="1">
    <location>
        <begin position="1109"/>
        <end position="1146"/>
    </location>
</feature>
<feature type="compositionally biased region" description="Basic and acidic residues" evidence="1">
    <location>
        <begin position="1420"/>
        <end position="1429"/>
    </location>
</feature>
<feature type="compositionally biased region" description="Polar residues" evidence="1">
    <location>
        <begin position="573"/>
        <end position="582"/>
    </location>
</feature>
<keyword evidence="2" id="KW-0812">Transmembrane</keyword>
<feature type="region of interest" description="Disordered" evidence="1">
    <location>
        <begin position="1409"/>
        <end position="1429"/>
    </location>
</feature>
<dbReference type="Proteomes" id="UP001208570">
    <property type="component" value="Unassembled WGS sequence"/>
</dbReference>
<feature type="compositionally biased region" description="Polar residues" evidence="1">
    <location>
        <begin position="2313"/>
        <end position="2326"/>
    </location>
</feature>
<feature type="compositionally biased region" description="Low complexity" evidence="1">
    <location>
        <begin position="2109"/>
        <end position="2123"/>
    </location>
</feature>
<feature type="compositionally biased region" description="Polar residues" evidence="1">
    <location>
        <begin position="3085"/>
        <end position="3105"/>
    </location>
</feature>
<reference evidence="3" key="1">
    <citation type="journal article" date="2023" name="Mol. Biol. Evol.">
        <title>Third-Generation Sequencing Reveals the Adaptive Role of the Epigenome in Three Deep-Sea Polychaetes.</title>
        <authorList>
            <person name="Perez M."/>
            <person name="Aroh O."/>
            <person name="Sun Y."/>
            <person name="Lan Y."/>
            <person name="Juniper S.K."/>
            <person name="Young C.R."/>
            <person name="Angers B."/>
            <person name="Qian P.Y."/>
        </authorList>
    </citation>
    <scope>NUCLEOTIDE SEQUENCE</scope>
    <source>
        <strain evidence="3">P08H-3</strain>
    </source>
</reference>
<feature type="region of interest" description="Disordered" evidence="1">
    <location>
        <begin position="916"/>
        <end position="954"/>
    </location>
</feature>
<protein>
    <submittedName>
        <fullName evidence="3">Uncharacterized protein</fullName>
    </submittedName>
</protein>
<feature type="compositionally biased region" description="Low complexity" evidence="1">
    <location>
        <begin position="2824"/>
        <end position="2833"/>
    </location>
</feature>
<feature type="region of interest" description="Disordered" evidence="1">
    <location>
        <begin position="1981"/>
        <end position="2167"/>
    </location>
</feature>
<sequence length="3488" mass="372171">MDMSNKSYDPGRTPQCLRVSLVSGLEWVICSSTASYELDVQPGAQPSVIVEGGRTNAERSRVECDVGSPGELYLNDDSGLGYCTVNCDTGSDKLTVCSCDIGETWSSRSELPGDRVHNVIGNRTSSCLDVDMAPSLDTRMIMIRPVDEALEMVTDMEQLSGSSVVTDQETVGGSSVTVAYPECGIQGHGGILEDDDQQFGNTTQIDRVLPVRNPDTCVPNLDPHTPSDDSWSVRGQYPEYHRDVQSEGQITLSKGDSPREDRFTTESFTVEQRDPERFSLDGRRHSQEVETREQDYGVNVVGDQLEAKGQISIQDTCVVVCDNCQTPPASPLLFGKSNECAQNRDCYFTKPVQRTISLVPFLVWISGSRNKSVPPRMSGSPSPTQFRHGTSNTIPNGDNVFTVNGDNPDWSPNGDRPSGVGSQQADVTVECGEAVADDGRGDKRYENLLPDGERVLRKRKISKRLQSRLASRSGYLNFQDFIMDDEAALSYGDIDSLDWDEDDDDDADDDVFYLEMTNFHCIILDKNGKVVKNEQRKSAAQLELCSQDAGEEDRLDWHPESVTDDRQLDSYQQDATDGNQLGSPEHGIKDDDSQLSTHQQNAVDDSQLDLPHQNSTYDSQQVLDQQNNVLDSQLASHQQNVTASCTNVNPSDRQVGMCQENLTNDNQHDLCQQNATYGSQLDLHQNNISSNNLLGLNQEVITDDSQFDSYQEVIVDDSHPELCQYNTTDDTQVDCCQQEGSNDSQILGGVNRVDVKEDVGVKISGEVVCSADDITTSGADVLAPESFSGFIASRDQQLKPNSVVFCSPTGKHRSINPESPHNDEPGAVRPNTGSLVVDGQGADSDVEPQSAAIKTTSDPVSGATGAEASGERVGDDCQRSVTANKAGKLQWQNEHNECYIEERRCEQRDLSAEECHTAGDSNKSNSSSSSSLRSPSRVHADDTSHAGSVQELTDLVDGGRVSGVSLRDVGEVTGRQPVIGGPASGDCLVQNLRFSVTQVLRNPLGSNVDDEFGDVGVGEVEGSGHNSPDLGSSDDDSDIEYLLASDEAPVTEEEFDRLLPAEFYQAGLDVVPSGGTNSLGKLVVSGRDEVPKSEMAADEQPNIAKLERATDHESQHLDAPGVTSSDRGHSPCDLHSGTSGAEIGLPPATMVSSGSLMIIESRSIDGCSLVNIPAAHTTQHPEDSNSAMTSVTEQVSGGGDCTAPLSLLQSVKNNSETISQKRARGVNGSTRDTEVATIEMGSDRATPGAWNLHNGHTEEALGRLQKGGVKSGRGDEVTGNVKLSGNGEKEISVDVSNATNLRQDVYDIDALVAGQCCEAHDTDIDDLYRLAMADHRRSELINSRQEDELASMVQVNRAASHTSCCGDNDAAASVSRSAIVTAPSKPRNASELSSIDGDDETKLLMAKGHCESSKTNNKASSKDTMLHDSAERCPDPSVSCFLKLKPDKTNGVEKWEDGAKMGELLEERIPEKAGSDTTSVEHQEGGANNGLQTIDVTCKMLEDDVICDDKPGRDGTKMTSVGDCLKNPDSPMRSGVIRASAVSVSLDHLSHEVTSDIAALDLCDVFDSTASDSVSGGTVPPHDSLTHTTGGVTDSRQPVVTEPTKNNVAILADDGRVVEPIDRDPKGRDEGIEPLESNDGEVVVNGLTGNAEQAPSDVQSSSRGGCCSLSNEESGIMKTLCSDEAVENNEVRMDRAIDAAIEGDRSNGNSIGRGHVMSDGANASCLEPGAFGKRFEITTNDHANEGEEIDRILRIWAKRDQNGEHPVHSRRLSGSGRPVRLAALDMAVNRTNRLPESNLSINEATFDLANVEANNKLSPNEAGSAVIPPKPKTGEQPSGLDPDLDWAGMINKAAPSGHLVDSSADGVPPKPGEYLAEKDPASWWELAGETKLGVGKFIPTADLASSSQPDSPTNSDRPQVGGDCEPRPDAGVVDCESAQLELSADQHYDTVRSSGHFYGTRERLAVDVHPDSSVNFALHSGSMGQEESKVSYPEGNVSGTGSVSSPEVGTNRREPTAQQKCETKQDNMAPIGNRRIKDGNSLPGESVSTAPTNCIAPDRVPEGGNLSGTIGKEVASSNISSADGVPGQQSGSVSAAVGINQTDSSGNMDTDTTTGVSVSGTGTAINTPPPSVGSNPDSEDSDPDRKSNHSEVATAATTDSSVAGQFDIKRYPEMDRDDVDICSELKDVADPEFVSPDHGLGGISSDQREDVAVSVPDGDTSLCHGADDPENLPVDQNAVLDPVGTPEDQLDMAVNKPAGSDTTQGEFAELAEGQVLDNADDVTREQVVGPISPGSCSGELDSGVSHPEADSLVSVNEHSAGSSDDVVQSPGVVSHPDSQPSHMYSRSDDDDNNKQSGVTGDMDGILSHEVLQRASRHDGGECLYLPDHTSLTSSGTPGMAESALWSPDSGIDEFTESDAMFSDVEGQKEGLATLEDPEQIVLPSADVSFHSVELPNHPGVVCDESARTPPTSGFESSSNAAVRTNDHALIDSNDRELELITAGTTEMGELTVQSNSAPNIPSNPVPSDPDNEVINAVVMAENKSLCVSMPDASGYAQDDSCHLENATDKALIGSGNRNEQLQPSVLANSCTLERGAETSWIGPLHNLEGDVSIGVVDPASVSKMVDVVQKCPQPTDKPDELPQSSSSEGVDVIVGDDNDGRSDRKMVISSDHRKKVKSKVDKSTSSEGFTIVATFGKRKKSKLNIGVVSSGTQAPDRANHGTGSWRDELIETSVGGGGGGGGWVAPSCGGDDEESEFDVGGKIRNGDRKTSGCFNVGEVVGEHVQIGTSFSAAMAEMFERDVQAICDEIERNKVEAVIPECGLRGSRRSSSGSQILDNVQIESGQVTPERKHEKRAELVSDPVATSKAVSRSGKGIGDVESLRVEAKLIFGEVKDARLMAAVWEAERNILDMFGVKLPKVSPANDIKSPAKKIDNSIEEKENWLEPEHQLGLMKDKSFGLSDDRVPETVPTDQGAAEQTHESSETPGLEPTTLQNELTEIPRLEPSTQEAEFAETAGLEPSAVQGESAETAALESSTIQTESAETARLEPTTLQAESAETAGLEPTTVDVETPEPAAKAGLEPSLEQSDSAETCLSEPSSENVDSGETVKPGLVKTESESAKILKPVLDAVESETAASHRLEPSATGLESQGTAELENTTFEQANKQPESIITADKKPDAVRTESTGTVKVEPNTLQCGSSGTEEPASSELESTKPRTGAVLSELTENPILASKSAEPNLMDPPEISSGTAQPESAGTAEPPPDPVGKSVTGKKMADDRPTLSSDKKGYKKTSLPLKKKTKSADLKVCYVAMADEAQDVDIVIFAPPPPKVREAKKEPNAIDLLQEMNVSEDEFKAASEIEFVDILESVLDRSGNLKAFVFVHVHHCKHKLRDRMSTSYPFDYRTCDTRSAGDGLRIFAEDQARNPPTEAAMPFPGWGICIHVFGSWTPLLVVVIILFVVLVPAALLWRGLWKSGLGSMFYRWEGVRC</sequence>
<feature type="compositionally biased region" description="Polar residues" evidence="1">
    <location>
        <begin position="379"/>
        <end position="405"/>
    </location>
</feature>
<feature type="compositionally biased region" description="Basic and acidic residues" evidence="1">
    <location>
        <begin position="2010"/>
        <end position="2025"/>
    </location>
</feature>